<dbReference type="EMBL" id="JAFJYH010000094">
    <property type="protein sequence ID" value="KAG4419944.1"/>
    <property type="molecule type" value="Genomic_DNA"/>
</dbReference>
<comment type="caution">
    <text evidence="5">The sequence shown here is derived from an EMBL/GenBank/DDBJ whole genome shotgun (WGS) entry which is preliminary data.</text>
</comment>
<organism evidence="5 6">
    <name type="scientific">Cadophora malorum</name>
    <dbReference type="NCBI Taxonomy" id="108018"/>
    <lineage>
        <taxon>Eukaryota</taxon>
        <taxon>Fungi</taxon>
        <taxon>Dikarya</taxon>
        <taxon>Ascomycota</taxon>
        <taxon>Pezizomycotina</taxon>
        <taxon>Leotiomycetes</taxon>
        <taxon>Helotiales</taxon>
        <taxon>Ploettnerulaceae</taxon>
        <taxon>Cadophora</taxon>
    </lineage>
</organism>
<evidence type="ECO:0000259" key="4">
    <source>
        <dbReference type="Pfam" id="PF01613"/>
    </source>
</evidence>
<evidence type="ECO:0000313" key="6">
    <source>
        <dbReference type="Proteomes" id="UP000664132"/>
    </source>
</evidence>
<dbReference type="AlphaFoldDB" id="A0A8H7TE77"/>
<evidence type="ECO:0000256" key="2">
    <source>
        <dbReference type="ARBA" id="ARBA00022630"/>
    </source>
</evidence>
<dbReference type="InterPro" id="IPR012349">
    <property type="entry name" value="Split_barrel_FMN-bd"/>
</dbReference>
<dbReference type="InterPro" id="IPR002563">
    <property type="entry name" value="Flavin_Rdtase-like_dom"/>
</dbReference>
<keyword evidence="6" id="KW-1185">Reference proteome</keyword>
<comment type="similarity">
    <text evidence="3">Belongs to the flavoredoxin family.</text>
</comment>
<dbReference type="Gene3D" id="2.30.110.10">
    <property type="entry name" value="Electron Transport, Fmn-binding Protein, Chain A"/>
    <property type="match status" value="1"/>
</dbReference>
<dbReference type="SUPFAM" id="SSF50475">
    <property type="entry name" value="FMN-binding split barrel"/>
    <property type="match status" value="1"/>
</dbReference>
<dbReference type="Pfam" id="PF01613">
    <property type="entry name" value="Flavin_Reduct"/>
    <property type="match status" value="1"/>
</dbReference>
<keyword evidence="2" id="KW-0285">Flavoprotein</keyword>
<accession>A0A8H7TE77</accession>
<protein>
    <recommendedName>
        <fullName evidence="4">Flavin reductase like domain-containing protein</fullName>
    </recommendedName>
</protein>
<dbReference type="Proteomes" id="UP000664132">
    <property type="component" value="Unassembled WGS sequence"/>
</dbReference>
<dbReference type="PANTHER" id="PTHR43567:SF1">
    <property type="entry name" value="FLAVOREDOXIN"/>
    <property type="match status" value="1"/>
</dbReference>
<evidence type="ECO:0000256" key="3">
    <source>
        <dbReference type="ARBA" id="ARBA00038054"/>
    </source>
</evidence>
<evidence type="ECO:0000256" key="1">
    <source>
        <dbReference type="ARBA" id="ARBA00001917"/>
    </source>
</evidence>
<name>A0A8H7TE77_9HELO</name>
<dbReference type="PANTHER" id="PTHR43567">
    <property type="entry name" value="FLAVOREDOXIN-RELATED-RELATED"/>
    <property type="match status" value="1"/>
</dbReference>
<sequence length="213" mass="23596">MRTEISPAILYAGSIVVLITTENEDGSPNIAPMSSAWWLGHRCMLGLASYSQTTINLRRTKQCVLNLASDTMGDQINSLARTTGTKEVPARKITLGYRHVKDKFGISSLTPVPSDLVNPPCIKESPVQMEAELVDIHEMSKDVPDRAGSSVALELKILRVHVDDSLRLPGHPNRINADKWRPMVMSFQELYGLAPKKATNSQLAEIEEELYRA</sequence>
<proteinExistence type="inferred from homology"/>
<comment type="cofactor">
    <cofactor evidence="1">
        <name>FMN</name>
        <dbReference type="ChEBI" id="CHEBI:58210"/>
    </cofactor>
</comment>
<dbReference type="GO" id="GO:0010181">
    <property type="term" value="F:FMN binding"/>
    <property type="evidence" value="ECO:0007669"/>
    <property type="project" value="InterPro"/>
</dbReference>
<gene>
    <name evidence="5" type="ORF">IFR04_006884</name>
</gene>
<feature type="domain" description="Flavin reductase like" evidence="4">
    <location>
        <begin position="15"/>
        <end position="165"/>
    </location>
</feature>
<dbReference type="InterPro" id="IPR052174">
    <property type="entry name" value="Flavoredoxin"/>
</dbReference>
<dbReference type="OrthoDB" id="10250990at2759"/>
<evidence type="ECO:0000313" key="5">
    <source>
        <dbReference type="EMBL" id="KAG4419944.1"/>
    </source>
</evidence>
<reference evidence="5" key="1">
    <citation type="submission" date="2021-02" db="EMBL/GenBank/DDBJ databases">
        <title>Genome sequence Cadophora malorum strain M34.</title>
        <authorList>
            <person name="Stefanovic E."/>
            <person name="Vu D."/>
            <person name="Scully C."/>
            <person name="Dijksterhuis J."/>
            <person name="Roader J."/>
            <person name="Houbraken J."/>
        </authorList>
    </citation>
    <scope>NUCLEOTIDE SEQUENCE</scope>
    <source>
        <strain evidence="5">M34</strain>
    </source>
</reference>